<evidence type="ECO:0000259" key="3">
    <source>
        <dbReference type="Pfam" id="PF09463"/>
    </source>
</evidence>
<feature type="domain" description="Membrane anchor Opy2 N-terminal" evidence="3">
    <location>
        <begin position="22"/>
        <end position="56"/>
    </location>
</feature>
<accession>A0AA39UF75</accession>
<reference evidence="4" key="1">
    <citation type="submission" date="2023-03" db="EMBL/GenBank/DDBJ databases">
        <title>Complete genome of Cladonia borealis.</title>
        <authorList>
            <person name="Park H."/>
        </authorList>
    </citation>
    <scope>NUCLEOTIDE SEQUENCE</scope>
    <source>
        <strain evidence="4">ANT050790</strain>
    </source>
</reference>
<keyword evidence="2" id="KW-0472">Membrane</keyword>
<comment type="caution">
    <text evidence="4">The sequence shown here is derived from an EMBL/GenBank/DDBJ whole genome shotgun (WGS) entry which is preliminary data.</text>
</comment>
<evidence type="ECO:0000313" key="5">
    <source>
        <dbReference type="Proteomes" id="UP001166286"/>
    </source>
</evidence>
<feature type="compositionally biased region" description="Polar residues" evidence="1">
    <location>
        <begin position="267"/>
        <end position="278"/>
    </location>
</feature>
<dbReference type="Proteomes" id="UP001166286">
    <property type="component" value="Unassembled WGS sequence"/>
</dbReference>
<feature type="region of interest" description="Disordered" evidence="1">
    <location>
        <begin position="265"/>
        <end position="287"/>
    </location>
</feature>
<keyword evidence="2" id="KW-0812">Transmembrane</keyword>
<feature type="compositionally biased region" description="Basic and acidic residues" evidence="1">
    <location>
        <begin position="465"/>
        <end position="476"/>
    </location>
</feature>
<sequence length="509" mass="53988">MDFGSRGRYELDLDRHGLFRRCLNCPTTPPPCPSCASDEVCSLIASSCNTCAVTMCSKVGAQPSSNASPGSGGAAAGPIAGGVVGGVALVCIVTFLVYWFCIRNRRQSYNENDWPETEPMEKDGGDFSVQRDARASVHSVRSIASTVLTRASNVIQIAYIPGVTIRSESNLVPPVPPIPAASPGHSTATTPQPGQDQHFFMPSDLRDSTYSDYTVDPRISYARSSMTPSVARGSVASTAYRGSAAINSLPAQTAIRGKANPVAVKSGGNNSLSGTPRSNTPPVPLIDRRRYAPRDDAIQTNTSSPIVARLGVPKAVNVKKAQSHNNIAAAASIAREPSPISEMSDEKAENSLIIPERQVSVVSSRHNGDSSTFDDVSSSDEESPADASLMGHDKLPHFAKAQSLSSKSRDSPFKSPSSAPDLRNSPSPMVSSLSSSSPDSEAQQATREQKKLHKRSGSLNQIIEEAARRASREPRHGGLGSLGSMTMMTNWNKEQKEGPFSDAHAANTP</sequence>
<keyword evidence="2" id="KW-1133">Transmembrane helix</keyword>
<evidence type="ECO:0000313" key="4">
    <source>
        <dbReference type="EMBL" id="KAK0517316.1"/>
    </source>
</evidence>
<dbReference type="EMBL" id="JAFEKC020000001">
    <property type="protein sequence ID" value="KAK0517316.1"/>
    <property type="molecule type" value="Genomic_DNA"/>
</dbReference>
<gene>
    <name evidence="4" type="ORF">JMJ35_000471</name>
</gene>
<proteinExistence type="predicted"/>
<feature type="transmembrane region" description="Helical" evidence="2">
    <location>
        <begin position="79"/>
        <end position="101"/>
    </location>
</feature>
<organism evidence="4 5">
    <name type="scientific">Cladonia borealis</name>
    <dbReference type="NCBI Taxonomy" id="184061"/>
    <lineage>
        <taxon>Eukaryota</taxon>
        <taxon>Fungi</taxon>
        <taxon>Dikarya</taxon>
        <taxon>Ascomycota</taxon>
        <taxon>Pezizomycotina</taxon>
        <taxon>Lecanoromycetes</taxon>
        <taxon>OSLEUM clade</taxon>
        <taxon>Lecanoromycetidae</taxon>
        <taxon>Lecanorales</taxon>
        <taxon>Lecanorineae</taxon>
        <taxon>Cladoniaceae</taxon>
        <taxon>Cladonia</taxon>
    </lineage>
</organism>
<dbReference type="InterPro" id="IPR018571">
    <property type="entry name" value="Membrane_anchor_Opy2_N"/>
</dbReference>
<feature type="region of interest" description="Disordered" evidence="1">
    <location>
        <begin position="335"/>
        <end position="509"/>
    </location>
</feature>
<evidence type="ECO:0000256" key="2">
    <source>
        <dbReference type="SAM" id="Phobius"/>
    </source>
</evidence>
<protein>
    <recommendedName>
        <fullName evidence="3">Membrane anchor Opy2 N-terminal domain-containing protein</fullName>
    </recommendedName>
</protein>
<dbReference type="Pfam" id="PF09463">
    <property type="entry name" value="Opy2"/>
    <property type="match status" value="1"/>
</dbReference>
<dbReference type="AlphaFoldDB" id="A0AA39UF75"/>
<evidence type="ECO:0000256" key="1">
    <source>
        <dbReference type="SAM" id="MobiDB-lite"/>
    </source>
</evidence>
<feature type="compositionally biased region" description="Low complexity" evidence="1">
    <location>
        <begin position="425"/>
        <end position="440"/>
    </location>
</feature>
<keyword evidence="5" id="KW-1185">Reference proteome</keyword>
<name>A0AA39UF75_9LECA</name>